<dbReference type="Proteomes" id="UP000244162">
    <property type="component" value="Unassembled WGS sequence"/>
</dbReference>
<organism evidence="2 3">
    <name type="scientific">Sphingomonas oleivorans</name>
    <dbReference type="NCBI Taxonomy" id="1735121"/>
    <lineage>
        <taxon>Bacteria</taxon>
        <taxon>Pseudomonadati</taxon>
        <taxon>Pseudomonadota</taxon>
        <taxon>Alphaproteobacteria</taxon>
        <taxon>Sphingomonadales</taxon>
        <taxon>Sphingomonadaceae</taxon>
        <taxon>Sphingomonas</taxon>
    </lineage>
</organism>
<gene>
    <name evidence="2" type="ORF">CLG96_00220</name>
</gene>
<evidence type="ECO:0000313" key="2">
    <source>
        <dbReference type="EMBL" id="PTQ12637.1"/>
    </source>
</evidence>
<keyword evidence="1" id="KW-0732">Signal</keyword>
<evidence type="ECO:0000313" key="3">
    <source>
        <dbReference type="Proteomes" id="UP000244162"/>
    </source>
</evidence>
<dbReference type="AlphaFoldDB" id="A0A2T5G0G6"/>
<sequence>MPMTKPLAALLAGTVLFMPAAGQADPPRRDQDAAFAAMRTGQVRPLREIEGRVLPRMGGATYLGPEFDPGSATYRLKFMRNGSVIWVDVDGRTGAIIGRSGD</sequence>
<name>A0A2T5G0G6_9SPHN</name>
<protein>
    <recommendedName>
        <fullName evidence="4">PepSY domain-containing protein</fullName>
    </recommendedName>
</protein>
<comment type="caution">
    <text evidence="2">The sequence shown here is derived from an EMBL/GenBank/DDBJ whole genome shotgun (WGS) entry which is preliminary data.</text>
</comment>
<feature type="signal peptide" evidence="1">
    <location>
        <begin position="1"/>
        <end position="24"/>
    </location>
</feature>
<proteinExistence type="predicted"/>
<reference evidence="2 3" key="1">
    <citation type="submission" date="2017-09" db="EMBL/GenBank/DDBJ databases">
        <title>Sphingomonas panjinensis sp.nov., isolated from oil-contaminated soil.</title>
        <authorList>
            <person name="Wang L."/>
            <person name="Chen L."/>
        </authorList>
    </citation>
    <scope>NUCLEOTIDE SEQUENCE [LARGE SCALE GENOMIC DNA]</scope>
    <source>
        <strain evidence="2 3">FW-11</strain>
    </source>
</reference>
<evidence type="ECO:0008006" key="4">
    <source>
        <dbReference type="Google" id="ProtNLM"/>
    </source>
</evidence>
<feature type="chain" id="PRO_5015632260" description="PepSY domain-containing protein" evidence="1">
    <location>
        <begin position="25"/>
        <end position="102"/>
    </location>
</feature>
<keyword evidence="3" id="KW-1185">Reference proteome</keyword>
<accession>A0A2T5G0G6</accession>
<dbReference type="EMBL" id="NWBU01000004">
    <property type="protein sequence ID" value="PTQ12637.1"/>
    <property type="molecule type" value="Genomic_DNA"/>
</dbReference>
<evidence type="ECO:0000256" key="1">
    <source>
        <dbReference type="SAM" id="SignalP"/>
    </source>
</evidence>
<dbReference type="OrthoDB" id="7428944at2"/>